<feature type="signal peptide" evidence="1">
    <location>
        <begin position="1"/>
        <end position="20"/>
    </location>
</feature>
<name>A0AAW1P382_9CHLO</name>
<protein>
    <submittedName>
        <fullName evidence="2">Uncharacterized protein</fullName>
    </submittedName>
</protein>
<keyword evidence="3" id="KW-1185">Reference proteome</keyword>
<dbReference type="EMBL" id="JALJOQ010000063">
    <property type="protein sequence ID" value="KAK9803071.1"/>
    <property type="molecule type" value="Genomic_DNA"/>
</dbReference>
<reference evidence="2 3" key="1">
    <citation type="journal article" date="2024" name="Nat. Commun.">
        <title>Phylogenomics reveals the evolutionary origins of lichenization in chlorophyte algae.</title>
        <authorList>
            <person name="Puginier C."/>
            <person name="Libourel C."/>
            <person name="Otte J."/>
            <person name="Skaloud P."/>
            <person name="Haon M."/>
            <person name="Grisel S."/>
            <person name="Petersen M."/>
            <person name="Berrin J.G."/>
            <person name="Delaux P.M."/>
            <person name="Dal Grande F."/>
            <person name="Keller J."/>
        </authorList>
    </citation>
    <scope>NUCLEOTIDE SEQUENCE [LARGE SCALE GENOMIC DNA]</scope>
    <source>
        <strain evidence="2 3">SAG 2036</strain>
    </source>
</reference>
<dbReference type="AlphaFoldDB" id="A0AAW1P382"/>
<keyword evidence="1" id="KW-0732">Signal</keyword>
<sequence>MMWIKLAFVLLAVHISFCTGLETLVYPPGAFLAWYSAGLSLVVPKEYVGYKDPASSSLALWSSADPYESIVDQETAVLRDSYGSLAANGTLVLISTFCHAEGVTVQDMFAAGPYYFAKQNYSIVDVLEQTGSPSTASDVSGYARFQGTAYPELIAVVALKINEELRLGMSVTAISSTAEIDSLQATALSVMRQLQPFEPLTLRGNWNETLSGKMLNLTSVDPRPVDSQFHANADGSCAVSVQGEEHRQGTWFVAGTCMVESTSTGDHYHRLAYSDASGHLNLATQQWNLQSSSSGAPALAPAGTVTQAANGPSSAGAGSPCSFSAPGAPPPQPCSAVCNTQALQPTLHCTIGSEPDTICTTCGSIFAALPVTDIAQLPPASASNYSVLTCGKNCPVATHAAFLERIQGSKGSNNLDQPEALLSSAGRRLSQIPEECDPLNCAAQKADASAQCGDEVYEDPPPFPPGTQLPLTGYICTTCGTSLLGYGGVVVDHNGPDCGFLNLKCTNPFTLANDLLRLGSEAQ</sequence>
<evidence type="ECO:0000256" key="1">
    <source>
        <dbReference type="SAM" id="SignalP"/>
    </source>
</evidence>
<organism evidence="2 3">
    <name type="scientific">Symbiochloris irregularis</name>
    <dbReference type="NCBI Taxonomy" id="706552"/>
    <lineage>
        <taxon>Eukaryota</taxon>
        <taxon>Viridiplantae</taxon>
        <taxon>Chlorophyta</taxon>
        <taxon>core chlorophytes</taxon>
        <taxon>Trebouxiophyceae</taxon>
        <taxon>Trebouxiales</taxon>
        <taxon>Trebouxiaceae</taxon>
        <taxon>Symbiochloris</taxon>
    </lineage>
</organism>
<comment type="caution">
    <text evidence="2">The sequence shown here is derived from an EMBL/GenBank/DDBJ whole genome shotgun (WGS) entry which is preliminary data.</text>
</comment>
<evidence type="ECO:0000313" key="3">
    <source>
        <dbReference type="Proteomes" id="UP001465755"/>
    </source>
</evidence>
<dbReference type="Proteomes" id="UP001465755">
    <property type="component" value="Unassembled WGS sequence"/>
</dbReference>
<accession>A0AAW1P382</accession>
<evidence type="ECO:0000313" key="2">
    <source>
        <dbReference type="EMBL" id="KAK9803071.1"/>
    </source>
</evidence>
<proteinExistence type="predicted"/>
<gene>
    <name evidence="2" type="ORF">WJX73_006938</name>
</gene>
<feature type="chain" id="PRO_5043542175" evidence="1">
    <location>
        <begin position="21"/>
        <end position="523"/>
    </location>
</feature>